<dbReference type="Gene3D" id="3.90.1200.10">
    <property type="match status" value="1"/>
</dbReference>
<dbReference type="OrthoDB" id="5404599at2759"/>
<name>A0A0H2RNN6_9AGAM</name>
<dbReference type="EMBL" id="KQ086009">
    <property type="protein sequence ID" value="KLO11073.1"/>
    <property type="molecule type" value="Genomic_DNA"/>
</dbReference>
<evidence type="ECO:0000259" key="1">
    <source>
        <dbReference type="Pfam" id="PF01636"/>
    </source>
</evidence>
<protein>
    <recommendedName>
        <fullName evidence="1">Aminoglycoside phosphotransferase domain-containing protein</fullName>
    </recommendedName>
</protein>
<dbReference type="Pfam" id="PF01636">
    <property type="entry name" value="APH"/>
    <property type="match status" value="1"/>
</dbReference>
<dbReference type="InterPro" id="IPR002575">
    <property type="entry name" value="Aminoglycoside_PTrfase"/>
</dbReference>
<dbReference type="AlphaFoldDB" id="A0A0H2RNN6"/>
<dbReference type="PANTHER" id="PTHR21310:SF55">
    <property type="entry name" value="AMINOGLYCOSIDE PHOSPHOTRANSFERASE DOMAIN-CONTAINING PROTEIN"/>
    <property type="match status" value="1"/>
</dbReference>
<dbReference type="STRING" id="27342.A0A0H2RNN6"/>
<dbReference type="Proteomes" id="UP000053477">
    <property type="component" value="Unassembled WGS sequence"/>
</dbReference>
<sequence length="296" mass="34548">MLKLLREDVDVKKFVYFRRPTVASTLWACWLCMPKLIRIEIYYQIFTRFGRKTTSPYVTRLPFGLYAKHGRRATVTEALATQYVSVNTTIPVPTILDVLEDGAKLPFILMNRVPGIPLAAMPRTCDDLSDAQFITFAKTMRGWFDQLRRLRPLPSQPEVCGFLGTPFQSFRIYHDEYVGPFDSLAEFHSKPYCCLPPKADPQMLALEKRNREKSYQVFFTHGDISPNNILVDDNYNPVGLVDWACAAWMPEYWELTSSIYVRQRYGGWVRIFTTALPQYEEELRVETEMWKFVMPY</sequence>
<gene>
    <name evidence="2" type="ORF">SCHPADRAFT_877319</name>
</gene>
<reference evidence="2 3" key="1">
    <citation type="submission" date="2015-04" db="EMBL/GenBank/DDBJ databases">
        <title>Complete genome sequence of Schizopora paradoxa KUC8140, a cosmopolitan wood degrader in East Asia.</title>
        <authorList>
            <consortium name="DOE Joint Genome Institute"/>
            <person name="Min B."/>
            <person name="Park H."/>
            <person name="Jang Y."/>
            <person name="Kim J.-J."/>
            <person name="Kim K.H."/>
            <person name="Pangilinan J."/>
            <person name="Lipzen A."/>
            <person name="Riley R."/>
            <person name="Grigoriev I.V."/>
            <person name="Spatafora J.W."/>
            <person name="Choi I.-G."/>
        </authorList>
    </citation>
    <scope>NUCLEOTIDE SEQUENCE [LARGE SCALE GENOMIC DNA]</scope>
    <source>
        <strain evidence="2 3">KUC8140</strain>
    </source>
</reference>
<organism evidence="2 3">
    <name type="scientific">Schizopora paradoxa</name>
    <dbReference type="NCBI Taxonomy" id="27342"/>
    <lineage>
        <taxon>Eukaryota</taxon>
        <taxon>Fungi</taxon>
        <taxon>Dikarya</taxon>
        <taxon>Basidiomycota</taxon>
        <taxon>Agaricomycotina</taxon>
        <taxon>Agaricomycetes</taxon>
        <taxon>Hymenochaetales</taxon>
        <taxon>Schizoporaceae</taxon>
        <taxon>Schizopora</taxon>
    </lineage>
</organism>
<evidence type="ECO:0000313" key="3">
    <source>
        <dbReference type="Proteomes" id="UP000053477"/>
    </source>
</evidence>
<proteinExistence type="predicted"/>
<dbReference type="PANTHER" id="PTHR21310">
    <property type="entry name" value="AMINOGLYCOSIDE PHOSPHOTRANSFERASE-RELATED-RELATED"/>
    <property type="match status" value="1"/>
</dbReference>
<keyword evidence="3" id="KW-1185">Reference proteome</keyword>
<feature type="domain" description="Aminoglycoside phosphotransferase" evidence="1">
    <location>
        <begin position="76"/>
        <end position="264"/>
    </location>
</feature>
<dbReference type="InParanoid" id="A0A0H2RNN6"/>
<evidence type="ECO:0000313" key="2">
    <source>
        <dbReference type="EMBL" id="KLO11073.1"/>
    </source>
</evidence>
<accession>A0A0H2RNN6</accession>
<dbReference type="InterPro" id="IPR051678">
    <property type="entry name" value="AGP_Transferase"/>
</dbReference>
<dbReference type="InterPro" id="IPR011009">
    <property type="entry name" value="Kinase-like_dom_sf"/>
</dbReference>
<dbReference type="SUPFAM" id="SSF56112">
    <property type="entry name" value="Protein kinase-like (PK-like)"/>
    <property type="match status" value="1"/>
</dbReference>